<keyword evidence="10" id="KW-1133">Transmembrane helix</keyword>
<feature type="transmembrane region" description="Helical" evidence="10">
    <location>
        <begin position="189"/>
        <end position="208"/>
    </location>
</feature>
<gene>
    <name evidence="13" type="ORF">FHR19_002187</name>
</gene>
<keyword evidence="6" id="KW-0547">Nucleotide-binding</keyword>
<dbReference type="SMART" id="SM00304">
    <property type="entry name" value="HAMP"/>
    <property type="match status" value="1"/>
</dbReference>
<evidence type="ECO:0000256" key="6">
    <source>
        <dbReference type="ARBA" id="ARBA00022741"/>
    </source>
</evidence>
<dbReference type="PROSITE" id="PS50885">
    <property type="entry name" value="HAMP"/>
    <property type="match status" value="1"/>
</dbReference>
<keyword evidence="9" id="KW-0902">Two-component regulatory system</keyword>
<evidence type="ECO:0000256" key="3">
    <source>
        <dbReference type="ARBA" id="ARBA00012438"/>
    </source>
</evidence>
<comment type="caution">
    <text evidence="13">The sequence shown here is derived from an EMBL/GenBank/DDBJ whole genome shotgun (WGS) entry which is preliminary data.</text>
</comment>
<dbReference type="GO" id="GO:0000160">
    <property type="term" value="P:phosphorelay signal transduction system"/>
    <property type="evidence" value="ECO:0007669"/>
    <property type="project" value="UniProtKB-KW"/>
</dbReference>
<dbReference type="InterPro" id="IPR003594">
    <property type="entry name" value="HATPase_dom"/>
</dbReference>
<dbReference type="SUPFAM" id="SSF158472">
    <property type="entry name" value="HAMP domain-like"/>
    <property type="match status" value="1"/>
</dbReference>
<evidence type="ECO:0000256" key="8">
    <source>
        <dbReference type="ARBA" id="ARBA00022840"/>
    </source>
</evidence>
<evidence type="ECO:0000259" key="12">
    <source>
        <dbReference type="PROSITE" id="PS50885"/>
    </source>
</evidence>
<keyword evidence="10" id="KW-0472">Membrane</keyword>
<keyword evidence="4" id="KW-0597">Phosphoprotein</keyword>
<dbReference type="SUPFAM" id="SSF55874">
    <property type="entry name" value="ATPase domain of HSP90 chaperone/DNA topoisomerase II/histidine kinase"/>
    <property type="match status" value="1"/>
</dbReference>
<evidence type="ECO:0000256" key="10">
    <source>
        <dbReference type="SAM" id="Phobius"/>
    </source>
</evidence>
<dbReference type="EC" id="2.7.13.3" evidence="3"/>
<dbReference type="GO" id="GO:0005524">
    <property type="term" value="F:ATP binding"/>
    <property type="evidence" value="ECO:0007669"/>
    <property type="project" value="UniProtKB-KW"/>
</dbReference>
<accession>A0A7W9EI55</accession>
<reference evidence="13 14" key="1">
    <citation type="submission" date="2020-08" db="EMBL/GenBank/DDBJ databases">
        <title>Genomic Encyclopedia of Type Strains, Phase IV (KMG-IV): sequencing the most valuable type-strain genomes for metagenomic binning, comparative biology and taxonomic classification.</title>
        <authorList>
            <person name="Goeker M."/>
        </authorList>
    </citation>
    <scope>NUCLEOTIDE SEQUENCE [LARGE SCALE GENOMIC DNA]</scope>
    <source>
        <strain evidence="13 14">DSM 27244</strain>
    </source>
</reference>
<evidence type="ECO:0000259" key="11">
    <source>
        <dbReference type="PROSITE" id="PS50109"/>
    </source>
</evidence>
<evidence type="ECO:0000256" key="4">
    <source>
        <dbReference type="ARBA" id="ARBA00022553"/>
    </source>
</evidence>
<dbReference type="Pfam" id="PF00672">
    <property type="entry name" value="HAMP"/>
    <property type="match status" value="1"/>
</dbReference>
<dbReference type="InterPro" id="IPR003660">
    <property type="entry name" value="HAMP_dom"/>
</dbReference>
<keyword evidence="14" id="KW-1185">Reference proteome</keyword>
<feature type="domain" description="HAMP" evidence="12">
    <location>
        <begin position="214"/>
        <end position="267"/>
    </location>
</feature>
<feature type="domain" description="Histidine kinase" evidence="11">
    <location>
        <begin position="326"/>
        <end position="532"/>
    </location>
</feature>
<evidence type="ECO:0000256" key="9">
    <source>
        <dbReference type="ARBA" id="ARBA00023012"/>
    </source>
</evidence>
<dbReference type="Gene3D" id="6.10.340.10">
    <property type="match status" value="1"/>
</dbReference>
<dbReference type="PANTHER" id="PTHR44936">
    <property type="entry name" value="SENSOR PROTEIN CREC"/>
    <property type="match status" value="1"/>
</dbReference>
<feature type="transmembrane region" description="Helical" evidence="10">
    <location>
        <begin position="18"/>
        <end position="41"/>
    </location>
</feature>
<dbReference type="InterPro" id="IPR005467">
    <property type="entry name" value="His_kinase_dom"/>
</dbReference>
<dbReference type="Gene3D" id="3.30.565.10">
    <property type="entry name" value="Histidine kinase-like ATPase, C-terminal domain"/>
    <property type="match status" value="1"/>
</dbReference>
<keyword evidence="10" id="KW-0812">Transmembrane</keyword>
<keyword evidence="8" id="KW-0067">ATP-binding</keyword>
<protein>
    <recommendedName>
        <fullName evidence="3">histidine kinase</fullName>
        <ecNumber evidence="3">2.7.13.3</ecNumber>
    </recommendedName>
</protein>
<proteinExistence type="predicted"/>
<sequence>MRARGARGWIDGSLGAQFIAILTGVGLLGSVAITLLLAIVITPGFDRLEIEAAAAQRDRVAAMLAEIGERTAAAAGTARPGDAPAAYSVDALRPLAGRADARLRYRIEGGGLTIVARADHMAAIRRLDAAMLQRLTGLGVVIERGGGSAIVRDGDRIAATLPLTDADGRVAGRLRLSMPRDLSALGQRMLLLAVGGSTLLLLIVLAVLRRSITALVLQPLERLEAHMLAVRETGAPTPLAADPRGDEIGRVTRSFDAMLAQLADLRERMAAQSYRLGQSESAVAMIHNVRNALTPVSTILSQGLAQPPAADPALLARALAELAGDAVPAARRRKLAGFVAAALEAEQAARAERLERLEIGRASMRQALSIIGRQPGDLHTRPHVTPCDVAEIVAQNAAIARFAGALPVALGLPTGPAWAIANRVVLSQIVGNLLANAVEAIAATGRSGRIDATIEHAGDRLVLTIADDGEGFDAARSGQLFQRGFSTRSDKAGGLGLHWCANAANAMGGTLTLESDGPARGARARLTLRKDGADQAGTRAAA</sequence>
<dbReference type="AlphaFoldDB" id="A0A7W9EI55"/>
<comment type="subcellular location">
    <subcellularLocation>
        <location evidence="2">Membrane</location>
    </subcellularLocation>
</comment>
<name>A0A7W9EI55_9SPHN</name>
<dbReference type="Pfam" id="PF02518">
    <property type="entry name" value="HATPase_c"/>
    <property type="match status" value="1"/>
</dbReference>
<dbReference type="RefSeq" id="WP_184028121.1">
    <property type="nucleotide sequence ID" value="NZ_JACIJJ010000003.1"/>
</dbReference>
<organism evidence="13 14">
    <name type="scientific">Sphingomonas yantingensis</name>
    <dbReference type="NCBI Taxonomy" id="1241761"/>
    <lineage>
        <taxon>Bacteria</taxon>
        <taxon>Pseudomonadati</taxon>
        <taxon>Pseudomonadota</taxon>
        <taxon>Alphaproteobacteria</taxon>
        <taxon>Sphingomonadales</taxon>
        <taxon>Sphingomonadaceae</taxon>
        <taxon>Sphingomonas</taxon>
    </lineage>
</organism>
<dbReference type="PROSITE" id="PS50109">
    <property type="entry name" value="HIS_KIN"/>
    <property type="match status" value="1"/>
</dbReference>
<dbReference type="InterPro" id="IPR050980">
    <property type="entry name" value="2C_sensor_his_kinase"/>
</dbReference>
<dbReference type="EMBL" id="JACIJJ010000003">
    <property type="protein sequence ID" value="MBB5698832.1"/>
    <property type="molecule type" value="Genomic_DNA"/>
</dbReference>
<evidence type="ECO:0000313" key="13">
    <source>
        <dbReference type="EMBL" id="MBB5698832.1"/>
    </source>
</evidence>
<evidence type="ECO:0000313" key="14">
    <source>
        <dbReference type="Proteomes" id="UP000557739"/>
    </source>
</evidence>
<evidence type="ECO:0000256" key="2">
    <source>
        <dbReference type="ARBA" id="ARBA00004370"/>
    </source>
</evidence>
<keyword evidence="7 13" id="KW-0418">Kinase</keyword>
<keyword evidence="5" id="KW-0808">Transferase</keyword>
<comment type="catalytic activity">
    <reaction evidence="1">
        <text>ATP + protein L-histidine = ADP + protein N-phospho-L-histidine.</text>
        <dbReference type="EC" id="2.7.13.3"/>
    </reaction>
</comment>
<dbReference type="InterPro" id="IPR036890">
    <property type="entry name" value="HATPase_C_sf"/>
</dbReference>
<dbReference type="PANTHER" id="PTHR44936:SF9">
    <property type="entry name" value="SENSOR PROTEIN CREC"/>
    <property type="match status" value="1"/>
</dbReference>
<dbReference type="SMART" id="SM00387">
    <property type="entry name" value="HATPase_c"/>
    <property type="match status" value="1"/>
</dbReference>
<evidence type="ECO:0000256" key="5">
    <source>
        <dbReference type="ARBA" id="ARBA00022679"/>
    </source>
</evidence>
<dbReference type="GO" id="GO:0016020">
    <property type="term" value="C:membrane"/>
    <property type="evidence" value="ECO:0007669"/>
    <property type="project" value="UniProtKB-SubCell"/>
</dbReference>
<dbReference type="Proteomes" id="UP000557739">
    <property type="component" value="Unassembled WGS sequence"/>
</dbReference>
<evidence type="ECO:0000256" key="7">
    <source>
        <dbReference type="ARBA" id="ARBA00022777"/>
    </source>
</evidence>
<dbReference type="GO" id="GO:0004673">
    <property type="term" value="F:protein histidine kinase activity"/>
    <property type="evidence" value="ECO:0007669"/>
    <property type="project" value="UniProtKB-EC"/>
</dbReference>
<evidence type="ECO:0000256" key="1">
    <source>
        <dbReference type="ARBA" id="ARBA00000085"/>
    </source>
</evidence>